<feature type="domain" description="NAD-dependent epimerase/dehydratase" evidence="2">
    <location>
        <begin position="117"/>
        <end position="215"/>
    </location>
</feature>
<dbReference type="InterPro" id="IPR036291">
    <property type="entry name" value="NAD(P)-bd_dom_sf"/>
</dbReference>
<reference evidence="4" key="1">
    <citation type="submission" date="2018-03" db="EMBL/GenBank/DDBJ databases">
        <title>Ecological and genomic features of two cosmopolitan and abundant freshwater picocyanobacteria.</title>
        <authorList>
            <person name="Cabello-Yeves P.J."/>
            <person name="Picazo A."/>
            <person name="Camacho A."/>
            <person name="Callieri C."/>
            <person name="Rosselli R."/>
            <person name="Roda-Garcia J."/>
            <person name="Coutinho F.H."/>
            <person name="Rodriguez-Valera F."/>
        </authorList>
    </citation>
    <scope>NUCLEOTIDE SEQUENCE [LARGE SCALE GENOMIC DNA]</scope>
    <source>
        <strain evidence="4">Tous</strain>
    </source>
</reference>
<evidence type="ECO:0000259" key="2">
    <source>
        <dbReference type="Pfam" id="PF01370"/>
    </source>
</evidence>
<dbReference type="RefSeq" id="WP_106499050.1">
    <property type="nucleotide sequence ID" value="NZ_PXVC01000005.1"/>
</dbReference>
<evidence type="ECO:0000313" key="3">
    <source>
        <dbReference type="EMBL" id="PSI02503.1"/>
    </source>
</evidence>
<evidence type="ECO:0000313" key="4">
    <source>
        <dbReference type="Proteomes" id="UP000240206"/>
    </source>
</evidence>
<keyword evidence="1" id="KW-0520">NAD</keyword>
<dbReference type="InterPro" id="IPR001509">
    <property type="entry name" value="Epimerase_deHydtase"/>
</dbReference>
<dbReference type="SUPFAM" id="SSF51735">
    <property type="entry name" value="NAD(P)-binding Rossmann-fold domains"/>
    <property type="match status" value="1"/>
</dbReference>
<organism evidence="3 4">
    <name type="scientific">Synechococcus lacustris str. Tous</name>
    <dbReference type="NCBI Taxonomy" id="1910958"/>
    <lineage>
        <taxon>Bacteria</taxon>
        <taxon>Bacillati</taxon>
        <taxon>Cyanobacteriota</taxon>
        <taxon>Cyanophyceae</taxon>
        <taxon>Synechococcales</taxon>
        <taxon>Synechococcaceae</taxon>
        <taxon>Synechococcus</taxon>
    </lineage>
</organism>
<dbReference type="Proteomes" id="UP000240206">
    <property type="component" value="Unassembled WGS sequence"/>
</dbReference>
<dbReference type="Pfam" id="PF01370">
    <property type="entry name" value="Epimerase"/>
    <property type="match status" value="1"/>
</dbReference>
<dbReference type="AlphaFoldDB" id="A0A2P7EH09"/>
<dbReference type="STRING" id="1910958.BTM30_04380"/>
<sequence length="315" mass="34507">MNTSTDVPAELNFVKAGLLEPLPADFQLLIIGGGYSGKRLAAEVQRRGGKVLITKRQHQNADFQLLFNSETGELPPLEALAGTTHLLSTAPPELSGTDPCLRCLGPLLQELPLRWVGYLSSTGVYGDSQGRWVDEQTAPNEPLQARSAARLACERAWADQGLPLQIFRLPGIYGPGRNPLAALSRGLGRLVHKPGQVFGRIHVDDIVGALLHCIALAPAQRPALLNVIDNLPAPSSNTWSYAAHLLGCELPAFQSYASIEAELSPMAKSFWQENRRVSNRLLCVELAYQLRYPTYREGLRACFNEEGFLNPHQLD</sequence>
<gene>
    <name evidence="3" type="ORF">C7K08_02380</name>
</gene>
<dbReference type="PANTHER" id="PTHR43574">
    <property type="entry name" value="EPIMERASE-RELATED"/>
    <property type="match status" value="1"/>
</dbReference>
<accession>A0A2P7EH09</accession>
<keyword evidence="4" id="KW-1185">Reference proteome</keyword>
<protein>
    <submittedName>
        <fullName evidence="3">NAD(P)-dependent oxidoreductase</fullName>
    </submittedName>
</protein>
<dbReference type="Gene3D" id="3.40.50.720">
    <property type="entry name" value="NAD(P)-binding Rossmann-like Domain"/>
    <property type="match status" value="1"/>
</dbReference>
<name>A0A2P7EH09_9SYNE</name>
<comment type="caution">
    <text evidence="3">The sequence shown here is derived from an EMBL/GenBank/DDBJ whole genome shotgun (WGS) entry which is preliminary data.</text>
</comment>
<dbReference type="CDD" id="cd05266">
    <property type="entry name" value="SDR_a4"/>
    <property type="match status" value="1"/>
</dbReference>
<proteinExistence type="predicted"/>
<dbReference type="EMBL" id="PXVC01000005">
    <property type="protein sequence ID" value="PSI02503.1"/>
    <property type="molecule type" value="Genomic_DNA"/>
</dbReference>
<evidence type="ECO:0000256" key="1">
    <source>
        <dbReference type="ARBA" id="ARBA00023027"/>
    </source>
</evidence>